<feature type="transmembrane region" description="Helical" evidence="7">
    <location>
        <begin position="84"/>
        <end position="117"/>
    </location>
</feature>
<evidence type="ECO:0000256" key="2">
    <source>
        <dbReference type="ARBA" id="ARBA00022448"/>
    </source>
</evidence>
<dbReference type="Proteomes" id="UP001359886">
    <property type="component" value="Unassembled WGS sequence"/>
</dbReference>
<dbReference type="InterPro" id="IPR001046">
    <property type="entry name" value="NRAMP_fam"/>
</dbReference>
<dbReference type="GO" id="GO:0015086">
    <property type="term" value="F:cadmium ion transmembrane transporter activity"/>
    <property type="evidence" value="ECO:0007669"/>
    <property type="project" value="TreeGrafter"/>
</dbReference>
<evidence type="ECO:0000313" key="8">
    <source>
        <dbReference type="EMBL" id="MEJ8567812.1"/>
    </source>
</evidence>
<keyword evidence="5 7" id="KW-1133">Transmembrane helix</keyword>
<protein>
    <submittedName>
        <fullName evidence="8">Divalent metal cation transporter</fullName>
    </submittedName>
</protein>
<feature type="transmembrane region" description="Helical" evidence="7">
    <location>
        <begin position="129"/>
        <end position="149"/>
    </location>
</feature>
<feature type="transmembrane region" description="Helical" evidence="7">
    <location>
        <begin position="346"/>
        <end position="365"/>
    </location>
</feature>
<evidence type="ECO:0000256" key="4">
    <source>
        <dbReference type="ARBA" id="ARBA00022847"/>
    </source>
</evidence>
<evidence type="ECO:0000256" key="7">
    <source>
        <dbReference type="SAM" id="Phobius"/>
    </source>
</evidence>
<dbReference type="PANTHER" id="PTHR11706">
    <property type="entry name" value="SOLUTE CARRIER PROTEIN FAMILY 11 MEMBER"/>
    <property type="match status" value="1"/>
</dbReference>
<dbReference type="GO" id="GO:0034755">
    <property type="term" value="P:iron ion transmembrane transport"/>
    <property type="evidence" value="ECO:0007669"/>
    <property type="project" value="TreeGrafter"/>
</dbReference>
<evidence type="ECO:0000256" key="6">
    <source>
        <dbReference type="ARBA" id="ARBA00023136"/>
    </source>
</evidence>
<organism evidence="8 9">
    <name type="scientific">Elongatibacter sediminis</name>
    <dbReference type="NCBI Taxonomy" id="3119006"/>
    <lineage>
        <taxon>Bacteria</taxon>
        <taxon>Pseudomonadati</taxon>
        <taxon>Pseudomonadota</taxon>
        <taxon>Gammaproteobacteria</taxon>
        <taxon>Chromatiales</taxon>
        <taxon>Wenzhouxiangellaceae</taxon>
        <taxon>Elongatibacter</taxon>
    </lineage>
</organism>
<evidence type="ECO:0000256" key="1">
    <source>
        <dbReference type="ARBA" id="ARBA00004141"/>
    </source>
</evidence>
<feature type="transmembrane region" description="Helical" evidence="7">
    <location>
        <begin position="12"/>
        <end position="38"/>
    </location>
</feature>
<keyword evidence="2" id="KW-0813">Transport</keyword>
<dbReference type="GO" id="GO:0005384">
    <property type="term" value="F:manganese ion transmembrane transporter activity"/>
    <property type="evidence" value="ECO:0007669"/>
    <property type="project" value="TreeGrafter"/>
</dbReference>
<dbReference type="Pfam" id="PF01566">
    <property type="entry name" value="Nramp"/>
    <property type="match status" value="1"/>
</dbReference>
<dbReference type="PANTHER" id="PTHR11706:SF33">
    <property type="entry name" value="NATURAL RESISTANCE-ASSOCIATED MACROPHAGE PROTEIN 2"/>
    <property type="match status" value="1"/>
</dbReference>
<dbReference type="GO" id="GO:0015293">
    <property type="term" value="F:symporter activity"/>
    <property type="evidence" value="ECO:0007669"/>
    <property type="project" value="UniProtKB-KW"/>
</dbReference>
<dbReference type="AlphaFoldDB" id="A0AAW9R8I1"/>
<name>A0AAW9R8I1_9GAMM</name>
<dbReference type="GO" id="GO:0005886">
    <property type="term" value="C:plasma membrane"/>
    <property type="evidence" value="ECO:0007669"/>
    <property type="project" value="TreeGrafter"/>
</dbReference>
<reference evidence="8 9" key="1">
    <citation type="submission" date="2024-02" db="EMBL/GenBank/DDBJ databases">
        <title>A novel Wenzhouxiangellaceae bacterium, isolated from coastal sediments.</title>
        <authorList>
            <person name="Du Z.-J."/>
            <person name="Ye Y.-Q."/>
            <person name="Zhang X.-Y."/>
        </authorList>
    </citation>
    <scope>NUCLEOTIDE SEQUENCE [LARGE SCALE GENOMIC DNA]</scope>
    <source>
        <strain evidence="8 9">CH-27</strain>
    </source>
</reference>
<accession>A0AAW9R8I1</accession>
<evidence type="ECO:0000256" key="5">
    <source>
        <dbReference type="ARBA" id="ARBA00022989"/>
    </source>
</evidence>
<sequence>MSGIFSKLGSLAGPAAVIAAGSMGAGSVATLILAGAWFRYELLWVIPLTLPLFVAAVDSSSRIGSVNRGQGMLSIVRQHIHPGVAWLLLAVNVPVHMLVGMSQLSVMTSAFLSLLGLEPQTVDGVREGIPGIEIVTSIVLAALVAWLVLSRGYQRMQTVMTGLMVAMFVCFLLIALRSFSELGDILQGFVPGVPDDLPAPGHNTVRISTATIIAMVGSTIAPGSLLTIPYLSSDATRGDPELGRNLRRFIVNLGIIFGAYSIFILVAGGFALYALTNHAEIETVGEAGQVLTLALPHSLGFLGPLLFTMGLFIAAMTTLVICVQLVIYLSLDMFRKPWSFTRDNPLFGRLVMAVTLLVGVLAPVWDFPAMLKVVLMMGANVFVVPLVIFTLIYLLNRRAVMGEHTAGAPRNLLLGVCLIMAVALAVNQFPNYLSMVLK</sequence>
<feature type="transmembrane region" description="Helical" evidence="7">
    <location>
        <begin position="371"/>
        <end position="396"/>
    </location>
</feature>
<dbReference type="RefSeq" id="WP_354695135.1">
    <property type="nucleotide sequence ID" value="NZ_JAZHOG010000005.1"/>
</dbReference>
<keyword evidence="4" id="KW-0769">Symport</keyword>
<keyword evidence="9" id="KW-1185">Reference proteome</keyword>
<evidence type="ECO:0000256" key="3">
    <source>
        <dbReference type="ARBA" id="ARBA00022692"/>
    </source>
</evidence>
<feature type="transmembrane region" description="Helical" evidence="7">
    <location>
        <begin position="249"/>
        <end position="275"/>
    </location>
</feature>
<proteinExistence type="predicted"/>
<evidence type="ECO:0000313" key="9">
    <source>
        <dbReference type="Proteomes" id="UP001359886"/>
    </source>
</evidence>
<comment type="subcellular location">
    <subcellularLocation>
        <location evidence="1">Membrane</location>
        <topology evidence="1">Multi-pass membrane protein</topology>
    </subcellularLocation>
</comment>
<feature type="transmembrane region" description="Helical" evidence="7">
    <location>
        <begin position="207"/>
        <end position="228"/>
    </location>
</feature>
<feature type="transmembrane region" description="Helical" evidence="7">
    <location>
        <begin position="408"/>
        <end position="429"/>
    </location>
</feature>
<feature type="transmembrane region" description="Helical" evidence="7">
    <location>
        <begin position="161"/>
        <end position="179"/>
    </location>
</feature>
<gene>
    <name evidence="8" type="ORF">V3330_09260</name>
</gene>
<keyword evidence="3 7" id="KW-0812">Transmembrane</keyword>
<feature type="transmembrane region" description="Helical" evidence="7">
    <location>
        <begin position="305"/>
        <end position="334"/>
    </location>
</feature>
<keyword evidence="6 7" id="KW-0472">Membrane</keyword>
<dbReference type="EMBL" id="JAZHOG010000005">
    <property type="protein sequence ID" value="MEJ8567812.1"/>
    <property type="molecule type" value="Genomic_DNA"/>
</dbReference>
<comment type="caution">
    <text evidence="8">The sequence shown here is derived from an EMBL/GenBank/DDBJ whole genome shotgun (WGS) entry which is preliminary data.</text>
</comment>